<accession>A0AAW1T1T7</accession>
<dbReference type="GO" id="GO:0004518">
    <property type="term" value="F:nuclease activity"/>
    <property type="evidence" value="ECO:0007669"/>
    <property type="project" value="InterPro"/>
</dbReference>
<dbReference type="PANTHER" id="PTHR15160:SF1">
    <property type="entry name" value="VON HIPPEL-LINDAU DISEASE TUMOR SUPPRESSOR"/>
    <property type="match status" value="1"/>
</dbReference>
<keyword evidence="5" id="KW-1185">Reference proteome</keyword>
<dbReference type="GO" id="GO:0016567">
    <property type="term" value="P:protein ubiquitination"/>
    <property type="evidence" value="ECO:0007669"/>
    <property type="project" value="TreeGrafter"/>
</dbReference>
<dbReference type="PANTHER" id="PTHR15160">
    <property type="entry name" value="VON HIPPEL-LINDAU PROTEIN"/>
    <property type="match status" value="1"/>
</dbReference>
<evidence type="ECO:0000313" key="4">
    <source>
        <dbReference type="EMBL" id="KAK9863449.1"/>
    </source>
</evidence>
<dbReference type="EMBL" id="JALJOV010000470">
    <property type="protein sequence ID" value="KAK9863449.1"/>
    <property type="molecule type" value="Genomic_DNA"/>
</dbReference>
<evidence type="ECO:0000259" key="3">
    <source>
        <dbReference type="PROSITE" id="PS51658"/>
    </source>
</evidence>
<dbReference type="Pfam" id="PF02577">
    <property type="entry name" value="BFN_dom"/>
    <property type="match status" value="1"/>
</dbReference>
<evidence type="ECO:0000313" key="5">
    <source>
        <dbReference type="Proteomes" id="UP001485043"/>
    </source>
</evidence>
<evidence type="ECO:0000256" key="2">
    <source>
        <dbReference type="ARBA" id="ARBA00025428"/>
    </source>
</evidence>
<evidence type="ECO:0000256" key="1">
    <source>
        <dbReference type="ARBA" id="ARBA00009095"/>
    </source>
</evidence>
<organism evidence="4 5">
    <name type="scientific">Apatococcus fuscideae</name>
    <dbReference type="NCBI Taxonomy" id="2026836"/>
    <lineage>
        <taxon>Eukaryota</taxon>
        <taxon>Viridiplantae</taxon>
        <taxon>Chlorophyta</taxon>
        <taxon>core chlorophytes</taxon>
        <taxon>Trebouxiophyceae</taxon>
        <taxon>Chlorellales</taxon>
        <taxon>Chlorellaceae</taxon>
        <taxon>Apatococcus</taxon>
    </lineage>
</organism>
<dbReference type="Proteomes" id="UP001485043">
    <property type="component" value="Unassembled WGS sequence"/>
</dbReference>
<dbReference type="InterPro" id="IPR036104">
    <property type="entry name" value="BFN_sf"/>
</dbReference>
<comment type="caution">
    <text evidence="4">The sequence shown here is derived from an EMBL/GenBank/DDBJ whole genome shotgun (WGS) entry which is preliminary data.</text>
</comment>
<proteinExistence type="inferred from homology"/>
<reference evidence="4 5" key="1">
    <citation type="journal article" date="2024" name="Nat. Commun.">
        <title>Phylogenomics reveals the evolutionary origins of lichenization in chlorophyte algae.</title>
        <authorList>
            <person name="Puginier C."/>
            <person name="Libourel C."/>
            <person name="Otte J."/>
            <person name="Skaloud P."/>
            <person name="Haon M."/>
            <person name="Grisel S."/>
            <person name="Petersen M."/>
            <person name="Berrin J.G."/>
            <person name="Delaux P.M."/>
            <person name="Dal Grande F."/>
            <person name="Keller J."/>
        </authorList>
    </citation>
    <scope>NUCLEOTIDE SEQUENCE [LARGE SCALE GENOMIC DNA]</scope>
    <source>
        <strain evidence="4 5">SAG 2523</strain>
    </source>
</reference>
<comment type="similarity">
    <text evidence="1">Belongs to the bifunctional nuclease family.</text>
</comment>
<dbReference type="SUPFAM" id="SSF103256">
    <property type="entry name" value="Hypothetical protein TM0160"/>
    <property type="match status" value="1"/>
</dbReference>
<dbReference type="GO" id="GO:0030891">
    <property type="term" value="C:VCB complex"/>
    <property type="evidence" value="ECO:0007669"/>
    <property type="project" value="TreeGrafter"/>
</dbReference>
<dbReference type="AlphaFoldDB" id="A0AAW1T1T7"/>
<comment type="function">
    <text evidence="2">Bifunctional nuclease with both RNase and DNase activities. Involved in basal defense response. Participates in abscisic acid-derived callose deposition following infection by a necrotrophic pathogen.</text>
</comment>
<name>A0AAW1T1T7_9CHLO</name>
<dbReference type="InterPro" id="IPR003729">
    <property type="entry name" value="Bi_nuclease_dom"/>
</dbReference>
<dbReference type="Gene3D" id="3.10.690.10">
    <property type="entry name" value="Bifunctional nuclease domain"/>
    <property type="match status" value="1"/>
</dbReference>
<sequence length="333" mass="38065">MVRAGNWEEYPFNLDDYHRVGLHVVASPAHVQGTPSGQLILMRQLLNGFPPEDDQNGLVLGVSGDTLLAVTQQAQGQSNSRPLSLDLLWKMLERGMETQRTQWQLLRVAIVELRDFTFIGRIFLGDRETGIVAWDCDCRPSDAVWLAQKTHAPMYVHKQVWRENSTPLTHVSRDETRTPLQEAQAALQMTRAKLEKHFSSTSPDANTYIRWDDPEPVKRLKREMQVALNEEDYIAAVRIRDHPFMKLHREIQMLRRAGQQDRLPDSGLVHRINQPSRSFISDWTLFYSSALGSLASSKINSRPCAPECPNVWIVQQNVQQCPYWVLAAVAPFC</sequence>
<gene>
    <name evidence="4" type="ORF">WJX84_004880</name>
</gene>
<feature type="domain" description="BFN" evidence="3">
    <location>
        <begin position="17"/>
        <end position="168"/>
    </location>
</feature>
<dbReference type="PROSITE" id="PS51658">
    <property type="entry name" value="BFN"/>
    <property type="match status" value="1"/>
</dbReference>
<dbReference type="GO" id="GO:0005634">
    <property type="term" value="C:nucleus"/>
    <property type="evidence" value="ECO:0007669"/>
    <property type="project" value="TreeGrafter"/>
</dbReference>
<protein>
    <recommendedName>
        <fullName evidence="3">BFN domain-containing protein</fullName>
    </recommendedName>
</protein>